<protein>
    <submittedName>
        <fullName evidence="2">Uncharacterized protein</fullName>
    </submittedName>
</protein>
<dbReference type="EMBL" id="JBHUJD010000007">
    <property type="protein sequence ID" value="MFD2310114.1"/>
    <property type="molecule type" value="Genomic_DNA"/>
</dbReference>
<feature type="transmembrane region" description="Helical" evidence="1">
    <location>
        <begin position="20"/>
        <end position="49"/>
    </location>
</feature>
<evidence type="ECO:0000313" key="2">
    <source>
        <dbReference type="EMBL" id="MFD2310114.1"/>
    </source>
</evidence>
<comment type="caution">
    <text evidence="2">The sequence shown here is derived from an EMBL/GenBank/DDBJ whole genome shotgun (WGS) entry which is preliminary data.</text>
</comment>
<evidence type="ECO:0000256" key="1">
    <source>
        <dbReference type="SAM" id="Phobius"/>
    </source>
</evidence>
<dbReference type="Proteomes" id="UP001597425">
    <property type="component" value="Unassembled WGS sequence"/>
</dbReference>
<name>A0ABW5EAJ9_9GAMM</name>
<keyword evidence="1" id="KW-0472">Membrane</keyword>
<reference evidence="3" key="1">
    <citation type="journal article" date="2019" name="Int. J. Syst. Evol. Microbiol.">
        <title>The Global Catalogue of Microorganisms (GCM) 10K type strain sequencing project: providing services to taxonomists for standard genome sequencing and annotation.</title>
        <authorList>
            <consortium name="The Broad Institute Genomics Platform"/>
            <consortium name="The Broad Institute Genome Sequencing Center for Infectious Disease"/>
            <person name="Wu L."/>
            <person name="Ma J."/>
        </authorList>
    </citation>
    <scope>NUCLEOTIDE SEQUENCE [LARGE SCALE GENOMIC DNA]</scope>
    <source>
        <strain evidence="3">KCTC 12848</strain>
    </source>
</reference>
<keyword evidence="1" id="KW-0812">Transmembrane</keyword>
<dbReference type="RefSeq" id="WP_265721389.1">
    <property type="nucleotide sequence ID" value="NZ_JAPIVK010000011.1"/>
</dbReference>
<organism evidence="2 3">
    <name type="scientific">Microbulbifer halophilus</name>
    <dbReference type="NCBI Taxonomy" id="453963"/>
    <lineage>
        <taxon>Bacteria</taxon>
        <taxon>Pseudomonadati</taxon>
        <taxon>Pseudomonadota</taxon>
        <taxon>Gammaproteobacteria</taxon>
        <taxon>Cellvibrionales</taxon>
        <taxon>Microbulbiferaceae</taxon>
        <taxon>Microbulbifer</taxon>
    </lineage>
</organism>
<sequence>MIVSFFKRIPPAISVPGFYIFSLVIYLLRFLLGTAFGALILSILLYQYFQCCSQITPFSVEGLFDWFAQLDAEYKVALFTASVTVTGFVVAFHTATANWRNQMLAELKMQAAGAPTMRIWSHSSIA</sequence>
<proteinExistence type="predicted"/>
<gene>
    <name evidence="2" type="ORF">ACFSKX_06750</name>
</gene>
<evidence type="ECO:0000313" key="3">
    <source>
        <dbReference type="Proteomes" id="UP001597425"/>
    </source>
</evidence>
<accession>A0ABW5EAJ9</accession>
<keyword evidence="1" id="KW-1133">Transmembrane helix</keyword>
<keyword evidence="3" id="KW-1185">Reference proteome</keyword>